<comment type="function">
    <text evidence="10">Essential for the assembly of the distal half of centrioles, required for centriole elongation. Acts as a negative regulator of centriole elongation.</text>
</comment>
<evidence type="ECO:0000256" key="6">
    <source>
        <dbReference type="ARBA" id="ARBA00023054"/>
    </source>
</evidence>
<comment type="subcellular location">
    <subcellularLocation>
        <location evidence="1">Cytoplasm</location>
        <location evidence="1">Cytoskeleton</location>
        <location evidence="1">Microtubule organizing center</location>
        <location evidence="1">Centrosome</location>
        <location evidence="1">Centriole</location>
    </subcellularLocation>
</comment>
<evidence type="ECO:0000313" key="14">
    <source>
        <dbReference type="Proteomes" id="UP000314980"/>
    </source>
</evidence>
<keyword evidence="7" id="KW-0206">Cytoskeleton</keyword>
<gene>
    <name evidence="13" type="primary">poc5</name>
</gene>
<dbReference type="PANTHER" id="PTHR28618:SF1">
    <property type="entry name" value="CENTROSOMAL PROTEIN POC5"/>
    <property type="match status" value="1"/>
</dbReference>
<evidence type="ECO:0000256" key="4">
    <source>
        <dbReference type="ARBA" id="ARBA00022490"/>
    </source>
</evidence>
<dbReference type="GeneTree" id="ENSGT00940000164571"/>
<dbReference type="PANTHER" id="PTHR28618">
    <property type="entry name" value="CENTROSOMAL PROTEIN POC5"/>
    <property type="match status" value="1"/>
</dbReference>
<dbReference type="Proteomes" id="UP000314980">
    <property type="component" value="Unassembled WGS sequence"/>
</dbReference>
<feature type="compositionally biased region" description="Basic and acidic residues" evidence="12">
    <location>
        <begin position="70"/>
        <end position="94"/>
    </location>
</feature>
<keyword evidence="14" id="KW-1185">Reference proteome</keyword>
<reference evidence="14" key="1">
    <citation type="submission" date="2015-09" db="EMBL/GenBank/DDBJ databases">
        <authorList>
            <person name="Sai Rama Sridatta P."/>
        </authorList>
    </citation>
    <scope>NUCLEOTIDE SEQUENCE [LARGE SCALE GENOMIC DNA]</scope>
</reference>
<evidence type="ECO:0000256" key="12">
    <source>
        <dbReference type="SAM" id="MobiDB-lite"/>
    </source>
</evidence>
<sequence length="617" mass="69509">MYKQMSSDEEEPNSPVLPKDSDRGSSVSSELQDEYEELLRYAVVTPKLETLTSAHWQRLSTSRLSAEGRGSQRKDDTKLQRPADTATEARDGRHSSRSVRSPLPSPLIIEPATHSRASHAEEIAGRSSGRVSALSDAPFDRLQVTSERSRPHSPDPLESAVTEMFISEENISKMENILDTWSNKLKSNVLMELRKWRLAFVEQHKLEMRKEKERYAAQAAGLRSELDSMKGLLHTYETSNQRKDEVIVNLSQVLDRQKEKLEKMRAFTQWRLQHTEAKEEAHAAQVARQHYNLQLKRKVWLAWHSLIQKHWKVKVERACRTRAEEVCARLSTEYEAKLAEHCEAIEKAQAEIQRLRLERERYEESMKKAFMRGVCALNMEALSMFHTTEGQPEQPPVHDQHGDPLSSQEEPASATMAQLQPYPISSTRFSPVHFDRPDPPSHSEAEDVVGSGVPMSRAEVIPPTTVVHSTLPLGGTASSHKQVSGRVVTASQQKPSKTVTARVTARPEVSKAARSNLQVLGVAPPMSSVIVERHHPVTQVWESMHHCCILLCMCLQSCDPDKQHEKLLLFPFDSLSSPSVRPRLLSFLAPPNRATAPAEGEAPPKHKPAHAMYTPSK</sequence>
<dbReference type="GO" id="GO:0032391">
    <property type="term" value="C:photoreceptor connecting cilium"/>
    <property type="evidence" value="ECO:0007669"/>
    <property type="project" value="Ensembl"/>
</dbReference>
<dbReference type="InParanoid" id="A0A4W6G8N6"/>
<keyword evidence="6 11" id="KW-0175">Coiled coil</keyword>
<feature type="compositionally biased region" description="Basic and acidic residues" evidence="12">
    <location>
        <begin position="433"/>
        <end position="445"/>
    </location>
</feature>
<dbReference type="GO" id="GO:0042462">
    <property type="term" value="P:eye photoreceptor cell development"/>
    <property type="evidence" value="ECO:0007669"/>
    <property type="project" value="Ensembl"/>
</dbReference>
<evidence type="ECO:0000256" key="7">
    <source>
        <dbReference type="ARBA" id="ARBA00023212"/>
    </source>
</evidence>
<feature type="compositionally biased region" description="Polar residues" evidence="12">
    <location>
        <begin position="405"/>
        <end position="429"/>
    </location>
</feature>
<keyword evidence="4" id="KW-0963">Cytoplasm</keyword>
<evidence type="ECO:0000256" key="3">
    <source>
        <dbReference type="ARBA" id="ARBA00014910"/>
    </source>
</evidence>
<evidence type="ECO:0000256" key="11">
    <source>
        <dbReference type="SAM" id="Coils"/>
    </source>
</evidence>
<organism evidence="13 14">
    <name type="scientific">Lates calcarifer</name>
    <name type="common">Barramundi</name>
    <name type="synonym">Holocentrus calcarifer</name>
    <dbReference type="NCBI Taxonomy" id="8187"/>
    <lineage>
        <taxon>Eukaryota</taxon>
        <taxon>Metazoa</taxon>
        <taxon>Chordata</taxon>
        <taxon>Craniata</taxon>
        <taxon>Vertebrata</taxon>
        <taxon>Euteleostomi</taxon>
        <taxon>Actinopterygii</taxon>
        <taxon>Neopterygii</taxon>
        <taxon>Teleostei</taxon>
        <taxon>Neoteleostei</taxon>
        <taxon>Acanthomorphata</taxon>
        <taxon>Carangaria</taxon>
        <taxon>Carangaria incertae sedis</taxon>
        <taxon>Centropomidae</taxon>
        <taxon>Lates</taxon>
    </lineage>
</organism>
<evidence type="ECO:0000256" key="5">
    <source>
        <dbReference type="ARBA" id="ARBA00022737"/>
    </source>
</evidence>
<dbReference type="STRING" id="8187.ENSLCAP00010060299"/>
<evidence type="ECO:0000313" key="13">
    <source>
        <dbReference type="Ensembl" id="ENSLCAP00010060299.1"/>
    </source>
</evidence>
<comment type="similarity">
    <text evidence="2">Belongs to the POC5 family.</text>
</comment>
<dbReference type="AlphaFoldDB" id="A0A4W6G8N6"/>
<feature type="region of interest" description="Disordered" evidence="12">
    <location>
        <begin position="1"/>
        <end position="32"/>
    </location>
</feature>
<evidence type="ECO:0000256" key="10">
    <source>
        <dbReference type="ARBA" id="ARBA00049959"/>
    </source>
</evidence>
<dbReference type="FunCoup" id="A0A4W6G8N6">
    <property type="interactions" value="1024"/>
</dbReference>
<evidence type="ECO:0000256" key="9">
    <source>
        <dbReference type="ARBA" id="ARBA00031694"/>
    </source>
</evidence>
<keyword evidence="5" id="KW-0677">Repeat</keyword>
<evidence type="ECO:0000256" key="1">
    <source>
        <dbReference type="ARBA" id="ARBA00004114"/>
    </source>
</evidence>
<protein>
    <recommendedName>
        <fullName evidence="3">Centrosomal protein POC5</fullName>
    </recommendedName>
    <alternativeName>
        <fullName evidence="9">Protein of centriole 5</fullName>
    </alternativeName>
</protein>
<dbReference type="GO" id="GO:0007632">
    <property type="term" value="P:visual behavior"/>
    <property type="evidence" value="ECO:0007669"/>
    <property type="project" value="Ensembl"/>
</dbReference>
<evidence type="ECO:0000256" key="2">
    <source>
        <dbReference type="ARBA" id="ARBA00010411"/>
    </source>
</evidence>
<accession>A0A4W6G8N6</accession>
<dbReference type="InterPro" id="IPR033351">
    <property type="entry name" value="POC5"/>
</dbReference>
<reference evidence="13" key="2">
    <citation type="submission" date="2025-08" db="UniProtKB">
        <authorList>
            <consortium name="Ensembl"/>
        </authorList>
    </citation>
    <scope>IDENTIFICATION</scope>
</reference>
<dbReference type="GO" id="GO:0005814">
    <property type="term" value="C:centriole"/>
    <property type="evidence" value="ECO:0007669"/>
    <property type="project" value="UniProtKB-SubCell"/>
</dbReference>
<feature type="coiled-coil region" evidence="11">
    <location>
        <begin position="331"/>
        <end position="372"/>
    </location>
</feature>
<feature type="region of interest" description="Disordered" evidence="12">
    <location>
        <begin position="591"/>
        <end position="617"/>
    </location>
</feature>
<proteinExistence type="inferred from homology"/>
<reference evidence="13" key="3">
    <citation type="submission" date="2025-09" db="UniProtKB">
        <authorList>
            <consortium name="Ensembl"/>
        </authorList>
    </citation>
    <scope>IDENTIFICATION</scope>
</reference>
<keyword evidence="8" id="KW-0131">Cell cycle</keyword>
<name>A0A4W6G8N6_LATCA</name>
<feature type="region of interest" description="Disordered" evidence="12">
    <location>
        <begin position="62"/>
        <end position="136"/>
    </location>
</feature>
<evidence type="ECO:0000256" key="8">
    <source>
        <dbReference type="ARBA" id="ARBA00023306"/>
    </source>
</evidence>
<dbReference type="Ensembl" id="ENSLCAT00010061919.1">
    <property type="protein sequence ID" value="ENSLCAP00010060299.1"/>
    <property type="gene ID" value="ENSLCAG00010028052.1"/>
</dbReference>
<feature type="region of interest" description="Disordered" evidence="12">
    <location>
        <begin position="387"/>
        <end position="448"/>
    </location>
</feature>